<dbReference type="AlphaFoldDB" id="A0A9Q0KE16"/>
<evidence type="ECO:0000313" key="2">
    <source>
        <dbReference type="Proteomes" id="UP001141806"/>
    </source>
</evidence>
<reference evidence="1" key="1">
    <citation type="journal article" date="2023" name="Plant J.">
        <title>The genome of the king protea, Protea cynaroides.</title>
        <authorList>
            <person name="Chang J."/>
            <person name="Duong T.A."/>
            <person name="Schoeman C."/>
            <person name="Ma X."/>
            <person name="Roodt D."/>
            <person name="Barker N."/>
            <person name="Li Z."/>
            <person name="Van de Peer Y."/>
            <person name="Mizrachi E."/>
        </authorList>
    </citation>
    <scope>NUCLEOTIDE SEQUENCE</scope>
    <source>
        <tissue evidence="1">Young leaves</tissue>
    </source>
</reference>
<dbReference type="Proteomes" id="UP001141806">
    <property type="component" value="Unassembled WGS sequence"/>
</dbReference>
<proteinExistence type="predicted"/>
<gene>
    <name evidence="1" type="ORF">NE237_015453</name>
</gene>
<accession>A0A9Q0KE16</accession>
<comment type="caution">
    <text evidence="1">The sequence shown here is derived from an EMBL/GenBank/DDBJ whole genome shotgun (WGS) entry which is preliminary data.</text>
</comment>
<dbReference type="EMBL" id="JAMYWD010000006">
    <property type="protein sequence ID" value="KAJ4968752.1"/>
    <property type="molecule type" value="Genomic_DNA"/>
</dbReference>
<keyword evidence="2" id="KW-1185">Reference proteome</keyword>
<sequence>MASVRDERVVGVRTKVNGQIRIKGGSVVNECDAGGLHWCWGDCSWVSMVAAGDLVEGLRKMIDCWLTSSGCGSRLVVNLNPLLQQRWSVGFYRSRRLGGRMMCGAQGRDCRKGIWADGVEAMLELNCYGVRLKKHGRRSVVSKRDGAVGCMVELVSVEVQVREGWVWSWADFVGNGSGSRSVTAGLWEWV</sequence>
<name>A0A9Q0KE16_9MAGN</name>
<evidence type="ECO:0000313" key="1">
    <source>
        <dbReference type="EMBL" id="KAJ4968752.1"/>
    </source>
</evidence>
<organism evidence="1 2">
    <name type="scientific">Protea cynaroides</name>
    <dbReference type="NCBI Taxonomy" id="273540"/>
    <lineage>
        <taxon>Eukaryota</taxon>
        <taxon>Viridiplantae</taxon>
        <taxon>Streptophyta</taxon>
        <taxon>Embryophyta</taxon>
        <taxon>Tracheophyta</taxon>
        <taxon>Spermatophyta</taxon>
        <taxon>Magnoliopsida</taxon>
        <taxon>Proteales</taxon>
        <taxon>Proteaceae</taxon>
        <taxon>Protea</taxon>
    </lineage>
</organism>
<protein>
    <submittedName>
        <fullName evidence="1">Uncharacterized protein</fullName>
    </submittedName>
</protein>